<dbReference type="InParanoid" id="A0A554NG64"/>
<dbReference type="EMBL" id="QMDX01000001">
    <property type="protein sequence ID" value="TSD15990.1"/>
    <property type="molecule type" value="Genomic_DNA"/>
</dbReference>
<protein>
    <recommendedName>
        <fullName evidence="3">Replication protein</fullName>
    </recommendedName>
</protein>
<dbReference type="OrthoDB" id="350797at2157"/>
<comment type="caution">
    <text evidence="1">The sequence shown here is derived from an EMBL/GenBank/DDBJ whole genome shotgun (WGS) entry which is preliminary data.</text>
</comment>
<gene>
    <name evidence="1" type="ORF">DP107_02055</name>
</gene>
<dbReference type="AlphaFoldDB" id="A0A554NG64"/>
<accession>A0A554NG64</accession>
<dbReference type="InterPro" id="IPR009870">
    <property type="entry name" value="DUF1424"/>
</dbReference>
<keyword evidence="2" id="KW-1185">Reference proteome</keyword>
<proteinExistence type="predicted"/>
<evidence type="ECO:0008006" key="3">
    <source>
        <dbReference type="Google" id="ProtNLM"/>
    </source>
</evidence>
<dbReference type="RefSeq" id="WP_144260469.1">
    <property type="nucleotide sequence ID" value="NZ_QMDX01000001.1"/>
</dbReference>
<evidence type="ECO:0000313" key="2">
    <source>
        <dbReference type="Proteomes" id="UP000319894"/>
    </source>
</evidence>
<dbReference type="Pfam" id="PF07232">
    <property type="entry name" value="DUF1424"/>
    <property type="match status" value="1"/>
</dbReference>
<name>A0A554NG64_9EURY</name>
<evidence type="ECO:0000313" key="1">
    <source>
        <dbReference type="EMBL" id="TSD15990.1"/>
    </source>
</evidence>
<sequence length="274" mass="31473">MPEEELAELSASIWADRNDISFNGQTWGEWADDFGEWLSAKLPLRKNRTSTPRFTVQKANYRYARVKSAARYCFEHFDRPHTVWLSLTARSRKRDDWVNPAIHDAEFRSGAVKQALYRSRKKAGIDDYAGVWLHAPRTEWYSHKHIALWVDGNVAEEDFHPVIKSHVHNHRYADKSHHQYGDAISIRSPDEYALATPAGSSQSNRGIDAERGQTAGLTNEVGDNIPVLGANSDIRNCSQGAFMWATMLWALDRKYWQPLGEFKKYADRKKECYG</sequence>
<organism evidence="1 2">
    <name type="scientific">Haloglomus irregulare</name>
    <dbReference type="NCBI Taxonomy" id="2234134"/>
    <lineage>
        <taxon>Archaea</taxon>
        <taxon>Methanobacteriati</taxon>
        <taxon>Methanobacteriota</taxon>
        <taxon>Stenosarchaea group</taxon>
        <taxon>Halobacteria</taxon>
        <taxon>Halobacteriales</taxon>
        <taxon>Natronomonadaceae</taxon>
        <taxon>Haloglomus</taxon>
    </lineage>
</organism>
<dbReference type="Proteomes" id="UP000319894">
    <property type="component" value="Unassembled WGS sequence"/>
</dbReference>
<reference evidence="1 2" key="1">
    <citation type="submission" date="2018-06" db="EMBL/GenBank/DDBJ databases">
        <title>Natronomonas sp. F16-60 a new haloarchaeon isolated from a solar saltern of Isla Cristina, Huelva, Spain.</title>
        <authorList>
            <person name="Duran-Viseras A."/>
            <person name="Sanchez-Porro C."/>
            <person name="Ventosa A."/>
        </authorList>
    </citation>
    <scope>NUCLEOTIDE SEQUENCE [LARGE SCALE GENOMIC DNA]</scope>
    <source>
        <strain evidence="1 2">F16-60</strain>
    </source>
</reference>